<dbReference type="InterPro" id="IPR002259">
    <property type="entry name" value="Eqnu_transpt"/>
</dbReference>
<dbReference type="PANTHER" id="PTHR10332">
    <property type="entry name" value="EQUILIBRATIVE NUCLEOSIDE TRANSPORTER"/>
    <property type="match status" value="1"/>
</dbReference>
<reference evidence="8 9" key="1">
    <citation type="journal article" date="2018" name="Microb. Genom.">
        <title>Expanding an expanded genome: long-read sequencing of Trypanosoma cruzi.</title>
        <authorList>
            <person name="Berna L."/>
            <person name="Rodriguez M."/>
            <person name="Chiribao M.L."/>
            <person name="Parodi-Talice A."/>
            <person name="Pita S."/>
            <person name="Rijo G."/>
            <person name="Alvarez-Valin F."/>
            <person name="Robello C."/>
        </authorList>
    </citation>
    <scope>NUCLEOTIDE SEQUENCE [LARGE SCALE GENOMIC DNA]</scope>
    <source>
        <strain evidence="8 9">Dm28c</strain>
    </source>
</reference>
<feature type="transmembrane region" description="Helical" evidence="7">
    <location>
        <begin position="121"/>
        <end position="140"/>
    </location>
</feature>
<dbReference type="SUPFAM" id="SSF103473">
    <property type="entry name" value="MFS general substrate transporter"/>
    <property type="match status" value="1"/>
</dbReference>
<dbReference type="VEuPathDB" id="TriTrypDB:TCSYLVIO_001676"/>
<proteinExistence type="inferred from homology"/>
<evidence type="ECO:0000256" key="1">
    <source>
        <dbReference type="ARBA" id="ARBA00004141"/>
    </source>
</evidence>
<dbReference type="GO" id="GO:0005337">
    <property type="term" value="F:nucleoside transmembrane transporter activity"/>
    <property type="evidence" value="ECO:0007669"/>
    <property type="project" value="InterPro"/>
</dbReference>
<feature type="transmembrane region" description="Helical" evidence="7">
    <location>
        <begin position="96"/>
        <end position="115"/>
    </location>
</feature>
<comment type="caution">
    <text evidence="8">The sequence shown here is derived from an EMBL/GenBank/DDBJ whole genome shotgun (WGS) entry which is preliminary data.</text>
</comment>
<dbReference type="Pfam" id="PF01733">
    <property type="entry name" value="Nucleoside_tran"/>
    <property type="match status" value="1"/>
</dbReference>
<dbReference type="VEuPathDB" id="TriTrypDB:TcG_03452"/>
<dbReference type="VEuPathDB" id="TriTrypDB:TcCLB.506773.50"/>
<evidence type="ECO:0000313" key="8">
    <source>
        <dbReference type="EMBL" id="PWU88594.1"/>
    </source>
</evidence>
<comment type="similarity">
    <text evidence="2">Belongs to the SLC29A/ENT transporter (TC 2.A.57) family.</text>
</comment>
<dbReference type="VEuPathDB" id="TriTrypDB:ECC02_002903"/>
<protein>
    <submittedName>
        <fullName evidence="8">Putative nucleoside transporter-like</fullName>
    </submittedName>
</protein>
<accession>A0A2V2UX21</accession>
<feature type="transmembrane region" description="Helical" evidence="7">
    <location>
        <begin position="385"/>
        <end position="404"/>
    </location>
</feature>
<dbReference type="EMBL" id="PRFA01000070">
    <property type="protein sequence ID" value="PWU88594.1"/>
    <property type="molecule type" value="Genomic_DNA"/>
</dbReference>
<dbReference type="PANTHER" id="PTHR10332:SF10">
    <property type="entry name" value="EQUILIBRATIVE NUCLEOSIDE TRANSPORTER 4"/>
    <property type="match status" value="1"/>
</dbReference>
<dbReference type="VEuPathDB" id="TriTrypDB:C4B63_70g119"/>
<feature type="transmembrane region" description="Helical" evidence="7">
    <location>
        <begin position="152"/>
        <end position="177"/>
    </location>
</feature>
<evidence type="ECO:0000256" key="6">
    <source>
        <dbReference type="ARBA" id="ARBA00023136"/>
    </source>
</evidence>
<dbReference type="VEuPathDB" id="TriTrypDB:C3747_43g100"/>
<evidence type="ECO:0000256" key="3">
    <source>
        <dbReference type="ARBA" id="ARBA00022448"/>
    </source>
</evidence>
<dbReference type="GO" id="GO:0005886">
    <property type="term" value="C:plasma membrane"/>
    <property type="evidence" value="ECO:0007669"/>
    <property type="project" value="TreeGrafter"/>
</dbReference>
<feature type="transmembrane region" description="Helical" evidence="7">
    <location>
        <begin position="425"/>
        <end position="447"/>
    </location>
</feature>
<feature type="transmembrane region" description="Helical" evidence="7">
    <location>
        <begin position="325"/>
        <end position="344"/>
    </location>
</feature>
<keyword evidence="4 7" id="KW-0812">Transmembrane</keyword>
<dbReference type="VEuPathDB" id="TriTrypDB:TcCL_NonESM12779"/>
<keyword evidence="6 7" id="KW-0472">Membrane</keyword>
<keyword evidence="5 7" id="KW-1133">Transmembrane helix</keyword>
<dbReference type="Proteomes" id="UP000246121">
    <property type="component" value="Unassembled WGS sequence"/>
</dbReference>
<organism evidence="8 9">
    <name type="scientific">Trypanosoma cruzi</name>
    <dbReference type="NCBI Taxonomy" id="5693"/>
    <lineage>
        <taxon>Eukaryota</taxon>
        <taxon>Discoba</taxon>
        <taxon>Euglenozoa</taxon>
        <taxon>Kinetoplastea</taxon>
        <taxon>Metakinetoplastina</taxon>
        <taxon>Trypanosomatida</taxon>
        <taxon>Trypanosomatidae</taxon>
        <taxon>Trypanosoma</taxon>
        <taxon>Schizotrypanum</taxon>
    </lineage>
</organism>
<feature type="transmembrane region" description="Helical" evidence="7">
    <location>
        <begin position="294"/>
        <end position="319"/>
    </location>
</feature>
<feature type="transmembrane region" description="Helical" evidence="7">
    <location>
        <begin position="12"/>
        <end position="37"/>
    </location>
</feature>
<evidence type="ECO:0000256" key="4">
    <source>
        <dbReference type="ARBA" id="ARBA00022692"/>
    </source>
</evidence>
<feature type="transmembrane region" description="Helical" evidence="7">
    <location>
        <begin position="192"/>
        <end position="213"/>
    </location>
</feature>
<evidence type="ECO:0000256" key="7">
    <source>
        <dbReference type="SAM" id="Phobius"/>
    </source>
</evidence>
<dbReference type="VEuPathDB" id="TriTrypDB:TcCLB.508799.150"/>
<dbReference type="InterPro" id="IPR036259">
    <property type="entry name" value="MFS_trans_sf"/>
</dbReference>
<keyword evidence="3" id="KW-0813">Transport</keyword>
<gene>
    <name evidence="8" type="ORF">C4B63_70g119</name>
</gene>
<dbReference type="VEuPathDB" id="TriTrypDB:TcBrA4_0089880"/>
<dbReference type="VEuPathDB" id="TriTrypDB:TCDM_00638"/>
<dbReference type="VEuPathDB" id="TriTrypDB:TcYC6_0043880"/>
<sequence length="448" mass="49523">MPFFSSYGETWLFLTSIVMGITMVMGVSAVTSAPSYMTKYYKYILKDDGAVPSNKKFWDTVLTFYVVVTMVTQTLFEPMNLTTFCRRFSLNFRLQASCVLMLVELLVLLLIPFSSNASEKGAMAALMVMAFVGGVGRAFYENTGYALFGTCPPTTVSAFVIGAAVSGALTSALQIIIKASMSDEFESVKKQAYIYFSTAIGIIIVTMIMLWSLSKNSFARERILELRSKRSFFANIYRNHTPDIRSNVVPGDLTNANEEKEEEFENDVTSSSGEDPYETGWLLSVRLWPIIKKIYPVQFSCFFTYFMTYLLFPGVLLAVDVNDSWYGTIVVAVFSLGDLVGRLMCLSRRLWLSRKWVVICTFLRIILVPLMVLCAKGYIRNLGAAYAISTVTGLTNGYLATISVSYGPETEGLQSDGEKALAGQAIGVCLLFGVSTGSLLQLAIVLAL</sequence>
<comment type="subcellular location">
    <subcellularLocation>
        <location evidence="1">Membrane</location>
        <topology evidence="1">Multi-pass membrane protein</topology>
    </subcellularLocation>
</comment>
<evidence type="ECO:0000256" key="2">
    <source>
        <dbReference type="ARBA" id="ARBA00007965"/>
    </source>
</evidence>
<name>A0A2V2UX21_TRYCR</name>
<dbReference type="VEuPathDB" id="TriTrypDB:Tc_MARK_522"/>
<evidence type="ECO:0000256" key="5">
    <source>
        <dbReference type="ARBA" id="ARBA00022989"/>
    </source>
</evidence>
<evidence type="ECO:0000313" key="9">
    <source>
        <dbReference type="Proteomes" id="UP000246121"/>
    </source>
</evidence>
<dbReference type="VEuPathDB" id="TriTrypDB:BCY84_12985"/>
<dbReference type="AlphaFoldDB" id="A0A2V2UX21"/>